<evidence type="ECO:0000313" key="2">
    <source>
        <dbReference type="EMBL" id="PPQ36246.1"/>
    </source>
</evidence>
<dbReference type="PANTHER" id="PTHR48207">
    <property type="entry name" value="SUCCINATE--HYDROXYMETHYLGLUTARATE COA-TRANSFERASE"/>
    <property type="match status" value="1"/>
</dbReference>
<dbReference type="Gene3D" id="3.30.1540.10">
    <property type="entry name" value="formyl-coa transferase, domain 3"/>
    <property type="match status" value="1"/>
</dbReference>
<keyword evidence="1" id="KW-0808">Transferase</keyword>
<proteinExistence type="predicted"/>
<dbReference type="EMBL" id="NHRY01000060">
    <property type="protein sequence ID" value="PPQ36246.1"/>
    <property type="molecule type" value="Genomic_DNA"/>
</dbReference>
<dbReference type="Gene3D" id="3.40.50.10540">
    <property type="entry name" value="Crotonobetainyl-coa:carnitine coa-transferase, domain 1"/>
    <property type="match status" value="1"/>
</dbReference>
<dbReference type="PANTHER" id="PTHR48207:SF4">
    <property type="entry name" value="BLL6097 PROTEIN"/>
    <property type="match status" value="1"/>
</dbReference>
<keyword evidence="3" id="KW-1185">Reference proteome</keyword>
<dbReference type="InterPro" id="IPR044855">
    <property type="entry name" value="CoA-Trfase_III_dom3_sf"/>
</dbReference>
<dbReference type="InterPro" id="IPR050483">
    <property type="entry name" value="CoA-transferase_III_domain"/>
</dbReference>
<sequence length="394" mass="42413">MPGPLHGYRIVDLTAMISGPLATMILADQGADVIKVEHPDGGDHTRAAANRRNGFSASFLNNNRNKRSVALDLKRPAALAALLRLVATADVFIQNFRPGVAERMGLGEDAVRAVAPEIIYVSISGFGETGPYAQKPVYDPLIQAVSGLASVQAGSDTERPRLVRTILPDKLTGVTAAQAITAALLARARSGKGQHVRLSMLDAVVAFLWSSDMGSQTFVGETIPQQEAASFIDLIYDTATTPISAAVQTDREWQALARALDRPEWLDDPRFRTPALRQRHVNERLALTQDVLLTRPAEEWLPRLTREGVPCAPVLTRTAMLSNAQVVANGLVVETDHPAAGRLRQARPAARFSATPATIRHGGPALGADTEAVLGELGYSREEIESLRAREHAA</sequence>
<dbReference type="RefSeq" id="WP_104517842.1">
    <property type="nucleotide sequence ID" value="NZ_NHRY01000060.1"/>
</dbReference>
<gene>
    <name evidence="2" type="ORF">CCS01_05430</name>
</gene>
<organism evidence="2 3">
    <name type="scientific">Rhodopila globiformis</name>
    <name type="common">Rhodopseudomonas globiformis</name>
    <dbReference type="NCBI Taxonomy" id="1071"/>
    <lineage>
        <taxon>Bacteria</taxon>
        <taxon>Pseudomonadati</taxon>
        <taxon>Pseudomonadota</taxon>
        <taxon>Alphaproteobacteria</taxon>
        <taxon>Acetobacterales</taxon>
        <taxon>Acetobacteraceae</taxon>
        <taxon>Rhodopila</taxon>
    </lineage>
</organism>
<dbReference type="OrthoDB" id="9781472at2"/>
<evidence type="ECO:0000313" key="3">
    <source>
        <dbReference type="Proteomes" id="UP000239724"/>
    </source>
</evidence>
<dbReference type="SUPFAM" id="SSF89796">
    <property type="entry name" value="CoA-transferase family III (CaiB/BaiF)"/>
    <property type="match status" value="1"/>
</dbReference>
<dbReference type="InterPro" id="IPR003673">
    <property type="entry name" value="CoA-Trfase_fam_III"/>
</dbReference>
<protein>
    <submittedName>
        <fullName evidence="2">Carnitine dehydratase</fullName>
    </submittedName>
</protein>
<dbReference type="GO" id="GO:0008410">
    <property type="term" value="F:CoA-transferase activity"/>
    <property type="evidence" value="ECO:0007669"/>
    <property type="project" value="TreeGrafter"/>
</dbReference>
<dbReference type="Proteomes" id="UP000239724">
    <property type="component" value="Unassembled WGS sequence"/>
</dbReference>
<reference evidence="2 3" key="1">
    <citation type="journal article" date="2018" name="Arch. Microbiol.">
        <title>New insights into the metabolic potential of the phototrophic purple bacterium Rhodopila globiformis DSM 161(T) from its draft genome sequence and evidence for a vanadium-dependent nitrogenase.</title>
        <authorList>
            <person name="Imhoff J.F."/>
            <person name="Rahn T."/>
            <person name="Kunzel S."/>
            <person name="Neulinger S.C."/>
        </authorList>
    </citation>
    <scope>NUCLEOTIDE SEQUENCE [LARGE SCALE GENOMIC DNA]</scope>
    <source>
        <strain evidence="2 3">DSM 161</strain>
    </source>
</reference>
<dbReference type="InterPro" id="IPR023606">
    <property type="entry name" value="CoA-Trfase_III_dom_1_sf"/>
</dbReference>
<dbReference type="Pfam" id="PF02515">
    <property type="entry name" value="CoA_transf_3"/>
    <property type="match status" value="1"/>
</dbReference>
<comment type="caution">
    <text evidence="2">The sequence shown here is derived from an EMBL/GenBank/DDBJ whole genome shotgun (WGS) entry which is preliminary data.</text>
</comment>
<name>A0A2S6NLK1_RHOGL</name>
<accession>A0A2S6NLK1</accession>
<evidence type="ECO:0000256" key="1">
    <source>
        <dbReference type="ARBA" id="ARBA00022679"/>
    </source>
</evidence>
<dbReference type="AlphaFoldDB" id="A0A2S6NLK1"/>